<name>A0A9X2QBL8_9BACT</name>
<dbReference type="GO" id="GO:0003899">
    <property type="term" value="F:DNA-directed RNA polymerase activity"/>
    <property type="evidence" value="ECO:0007669"/>
    <property type="project" value="UniProtKB-EC"/>
</dbReference>
<evidence type="ECO:0000256" key="1">
    <source>
        <dbReference type="ARBA" id="ARBA00048552"/>
    </source>
</evidence>
<dbReference type="AlphaFoldDB" id="A0A9X2QBL8"/>
<accession>A0A9X2QBL8</accession>
<dbReference type="RefSeq" id="WP_259124697.1">
    <property type="nucleotide sequence ID" value="NZ_JANUAE010000023.1"/>
</dbReference>
<sequence length="448" mass="49620">MAEIVPQKHEELSAGASFEQMAETMRDFLTDGKAFESDVNRKTIEVDTEQYSAETVKQSARKLVQTLNGQEDPTHRFSEEFRRIHGIPTQLRENLKRDSKLKGKVSQAENKLNGALKRGKTPDISRVLSSVKGKIRSKIDSTYKNSELSTTTETNNILDIDNRGKEITIKGPGGIQSEHAIQPENIELHPSRIGLIDVVNTPTGSPGRSMPLAKGARIGENGEVQREVYDRKQGEKRIVSAQEIAEGNIAFGDEFERSEGEDGSETFTPKREEIYAGVGNEVKKVNEEEVRYVLPDMTDMLADGTNIVPFINHNSGPRAIMGARQMGQGVSLKDAESPLVDPVDESGETFSKRIGHRYNVTAEEPGEVKNVKDEAIVVETDEGEEKQYPLFNDLPLNQGGFIDHTVKVEPGDRVEEGDLMTTNNYTDEEGKLAVGKSRRARMPGQCPP</sequence>
<gene>
    <name evidence="2" type="ORF">GGP61_003646</name>
</gene>
<dbReference type="EMBL" id="JANUAE010000023">
    <property type="protein sequence ID" value="MCS3712010.1"/>
    <property type="molecule type" value="Genomic_DNA"/>
</dbReference>
<evidence type="ECO:0000313" key="2">
    <source>
        <dbReference type="EMBL" id="MCS3712010.1"/>
    </source>
</evidence>
<dbReference type="Gene3D" id="2.40.50.100">
    <property type="match status" value="1"/>
</dbReference>
<organism evidence="2 3">
    <name type="scientific">Salinibacter ruber</name>
    <dbReference type="NCBI Taxonomy" id="146919"/>
    <lineage>
        <taxon>Bacteria</taxon>
        <taxon>Pseudomonadati</taxon>
        <taxon>Rhodothermota</taxon>
        <taxon>Rhodothermia</taxon>
        <taxon>Rhodothermales</taxon>
        <taxon>Salinibacteraceae</taxon>
        <taxon>Salinibacter</taxon>
    </lineage>
</organism>
<dbReference type="Gene3D" id="2.30.150.10">
    <property type="entry name" value="DNA-directed RNA polymerase, beta subunit, external 1 domain"/>
    <property type="match status" value="1"/>
</dbReference>
<dbReference type="Proteomes" id="UP001155057">
    <property type="component" value="Unassembled WGS sequence"/>
</dbReference>
<comment type="catalytic activity">
    <reaction evidence="1">
        <text>RNA(n) + a ribonucleoside 5'-triphosphate = RNA(n+1) + diphosphate</text>
        <dbReference type="Rhea" id="RHEA:21248"/>
        <dbReference type="Rhea" id="RHEA-COMP:14527"/>
        <dbReference type="Rhea" id="RHEA-COMP:17342"/>
        <dbReference type="ChEBI" id="CHEBI:33019"/>
        <dbReference type="ChEBI" id="CHEBI:61557"/>
        <dbReference type="ChEBI" id="CHEBI:140395"/>
        <dbReference type="EC" id="2.7.7.6"/>
    </reaction>
</comment>
<reference evidence="2" key="1">
    <citation type="submission" date="2022-08" db="EMBL/GenBank/DDBJ databases">
        <title>Genomic Encyclopedia of Type Strains, Phase V (KMG-V): Genome sequencing to study the core and pangenomes of soil and plant-associated prokaryotes.</title>
        <authorList>
            <person name="Whitman W."/>
        </authorList>
    </citation>
    <scope>NUCLEOTIDE SEQUENCE</scope>
    <source>
        <strain evidence="2">SP3049</strain>
    </source>
</reference>
<dbReference type="GO" id="GO:0000428">
    <property type="term" value="C:DNA-directed RNA polymerase complex"/>
    <property type="evidence" value="ECO:0007669"/>
    <property type="project" value="UniProtKB-KW"/>
</dbReference>
<dbReference type="SUPFAM" id="SSF64484">
    <property type="entry name" value="beta and beta-prime subunits of DNA dependent RNA-polymerase"/>
    <property type="match status" value="1"/>
</dbReference>
<comment type="caution">
    <text evidence="2">The sequence shown here is derived from an EMBL/GenBank/DDBJ whole genome shotgun (WGS) entry which is preliminary data.</text>
</comment>
<keyword evidence="2" id="KW-0240">DNA-directed RNA polymerase</keyword>
<keyword evidence="2" id="KW-0804">Transcription</keyword>
<evidence type="ECO:0000313" key="3">
    <source>
        <dbReference type="Proteomes" id="UP001155057"/>
    </source>
</evidence>
<protein>
    <submittedName>
        <fullName evidence="2">DNA-directed RNA polymerase beta subunit</fullName>
    </submittedName>
</protein>
<dbReference type="Gene3D" id="3.90.1100.10">
    <property type="match status" value="1"/>
</dbReference>
<proteinExistence type="predicted"/>
<dbReference type="InterPro" id="IPR042107">
    <property type="entry name" value="DNA-dir_RNA_pol_bsu_ext_1_sf"/>
</dbReference>